<feature type="region of interest" description="Disordered" evidence="1">
    <location>
        <begin position="169"/>
        <end position="194"/>
    </location>
</feature>
<evidence type="ECO:0000256" key="2">
    <source>
        <dbReference type="SAM" id="Phobius"/>
    </source>
</evidence>
<dbReference type="Proteomes" id="UP000527143">
    <property type="component" value="Unassembled WGS sequence"/>
</dbReference>
<reference evidence="3 4" key="1">
    <citation type="submission" date="2020-08" db="EMBL/GenBank/DDBJ databases">
        <title>Genomic Encyclopedia of Type Strains, Phase IV (KMG-IV): sequencing the most valuable type-strain genomes for metagenomic binning, comparative biology and taxonomic classification.</title>
        <authorList>
            <person name="Goeker M."/>
        </authorList>
    </citation>
    <scope>NUCLEOTIDE SEQUENCE [LARGE SCALE GENOMIC DNA]</scope>
    <source>
        <strain evidence="3 4">DSM 26736</strain>
    </source>
</reference>
<name>A0A840YI48_9SPHN</name>
<feature type="region of interest" description="Disordered" evidence="1">
    <location>
        <begin position="93"/>
        <end position="124"/>
    </location>
</feature>
<feature type="transmembrane region" description="Helical" evidence="2">
    <location>
        <begin position="66"/>
        <end position="85"/>
    </location>
</feature>
<accession>A0A840YI48</accession>
<organism evidence="3 4">
    <name type="scientific">Sphingomonas xinjiangensis</name>
    <dbReference type="NCBI Taxonomy" id="643568"/>
    <lineage>
        <taxon>Bacteria</taxon>
        <taxon>Pseudomonadati</taxon>
        <taxon>Pseudomonadota</taxon>
        <taxon>Alphaproteobacteria</taxon>
        <taxon>Sphingomonadales</taxon>
        <taxon>Sphingomonadaceae</taxon>
        <taxon>Sphingomonas</taxon>
    </lineage>
</organism>
<comment type="caution">
    <text evidence="3">The sequence shown here is derived from an EMBL/GenBank/DDBJ whole genome shotgun (WGS) entry which is preliminary data.</text>
</comment>
<evidence type="ECO:0000256" key="1">
    <source>
        <dbReference type="SAM" id="MobiDB-lite"/>
    </source>
</evidence>
<evidence type="ECO:0000313" key="4">
    <source>
        <dbReference type="Proteomes" id="UP000527143"/>
    </source>
</evidence>
<dbReference type="AlphaFoldDB" id="A0A840YI48"/>
<proteinExistence type="predicted"/>
<keyword evidence="4" id="KW-1185">Reference proteome</keyword>
<keyword evidence="2" id="KW-1133">Transmembrane helix</keyword>
<feature type="compositionally biased region" description="Low complexity" evidence="1">
    <location>
        <begin position="99"/>
        <end position="114"/>
    </location>
</feature>
<keyword evidence="2" id="KW-0472">Membrane</keyword>
<dbReference type="EMBL" id="JACIJF010000012">
    <property type="protein sequence ID" value="MBB5712085.1"/>
    <property type="molecule type" value="Genomic_DNA"/>
</dbReference>
<gene>
    <name evidence="3" type="ORF">FHT02_003341</name>
</gene>
<keyword evidence="2" id="KW-0812">Transmembrane</keyword>
<evidence type="ECO:0000313" key="3">
    <source>
        <dbReference type="EMBL" id="MBB5712085.1"/>
    </source>
</evidence>
<protein>
    <submittedName>
        <fullName evidence="3">Uncharacterized protein</fullName>
    </submittedName>
</protein>
<sequence>MIYRNSLDSNDLVVPLELREDVLSIVGLVPPLAELGTKPALHSRDAGGSTRLLTTTRTWASAISRYQAAAVAGGVIAALAAAMVIPLEHRPFRSRGDHSSPPSISSQSSSASNWPPAPLIVRNEPNNDLATVGLPRLNNRQIAPSPQLENVRDRGTTKQALRSRFNSHAAGIGRTSSKSTEPSRLRTRGEVASGRARPHVIARVVLPTSSRAVSQGSPTSVESEGAGAYSESVLVRQVSRGESTASFAELPKVGSRRARMDSLDGLRTLRRQW</sequence>